<dbReference type="InterPro" id="IPR015797">
    <property type="entry name" value="NUDIX_hydrolase-like_dom_sf"/>
</dbReference>
<dbReference type="EMBL" id="JAVRER010000023">
    <property type="protein sequence ID" value="MDT0417076.1"/>
    <property type="molecule type" value="Genomic_DNA"/>
</dbReference>
<gene>
    <name evidence="3" type="ORF">RM574_16425</name>
</gene>
<evidence type="ECO:0000313" key="3">
    <source>
        <dbReference type="EMBL" id="MDT0417076.1"/>
    </source>
</evidence>
<reference evidence="4" key="1">
    <citation type="submission" date="2023-07" db="EMBL/GenBank/DDBJ databases">
        <title>30 novel species of actinomycetes from the DSMZ collection.</title>
        <authorList>
            <person name="Nouioui I."/>
        </authorList>
    </citation>
    <scope>NUCLEOTIDE SEQUENCE [LARGE SCALE GENOMIC DNA]</scope>
    <source>
        <strain evidence="4">DSM 41982</strain>
    </source>
</reference>
<dbReference type="RefSeq" id="WP_311677166.1">
    <property type="nucleotide sequence ID" value="NZ_JAVRER010000023.1"/>
</dbReference>
<sequence>MNPPLPPRVRVAAYVVRYGARGPELLVFDHVGVPEAGTQVPAGGVESGEELSAAVLREVREETGVEGARVVRALAVDHRPHPETGAPRRTTYFLLHAPRGGPDHWEHHAAAENLRFRCHWQPLPLTAPLADHQDAWLAAAEPTWGARVGAGRS</sequence>
<feature type="domain" description="Nudix hydrolase" evidence="2">
    <location>
        <begin position="6"/>
        <end position="143"/>
    </location>
</feature>
<comment type="caution">
    <text evidence="3">The sequence shown here is derived from an EMBL/GenBank/DDBJ whole genome shotgun (WGS) entry which is preliminary data.</text>
</comment>
<keyword evidence="1" id="KW-0378">Hydrolase</keyword>
<protein>
    <submittedName>
        <fullName evidence="3">NUDIX domain-containing protein</fullName>
    </submittedName>
</protein>
<dbReference type="InterPro" id="IPR000086">
    <property type="entry name" value="NUDIX_hydrolase_dom"/>
</dbReference>
<evidence type="ECO:0000313" key="4">
    <source>
        <dbReference type="Proteomes" id="UP001183607"/>
    </source>
</evidence>
<dbReference type="SUPFAM" id="SSF55811">
    <property type="entry name" value="Nudix"/>
    <property type="match status" value="1"/>
</dbReference>
<dbReference type="PROSITE" id="PS00893">
    <property type="entry name" value="NUDIX_BOX"/>
    <property type="match status" value="1"/>
</dbReference>
<dbReference type="Proteomes" id="UP001183607">
    <property type="component" value="Unassembled WGS sequence"/>
</dbReference>
<dbReference type="Pfam" id="PF00293">
    <property type="entry name" value="NUDIX"/>
    <property type="match status" value="1"/>
</dbReference>
<dbReference type="GO" id="GO:0016787">
    <property type="term" value="F:hydrolase activity"/>
    <property type="evidence" value="ECO:0007669"/>
    <property type="project" value="UniProtKB-KW"/>
</dbReference>
<dbReference type="Gene3D" id="3.90.79.10">
    <property type="entry name" value="Nucleoside Triphosphate Pyrophosphohydrolase"/>
    <property type="match status" value="1"/>
</dbReference>
<accession>A0ABD5E6N1</accession>
<name>A0ABD5E6N1_9ACTN</name>
<evidence type="ECO:0000256" key="1">
    <source>
        <dbReference type="ARBA" id="ARBA00022801"/>
    </source>
</evidence>
<dbReference type="AlphaFoldDB" id="A0ABD5E6N1"/>
<dbReference type="PROSITE" id="PS51462">
    <property type="entry name" value="NUDIX"/>
    <property type="match status" value="1"/>
</dbReference>
<dbReference type="CDD" id="cd04663">
    <property type="entry name" value="NUDIX_Hydrolase"/>
    <property type="match status" value="1"/>
</dbReference>
<evidence type="ECO:0000259" key="2">
    <source>
        <dbReference type="PROSITE" id="PS51462"/>
    </source>
</evidence>
<organism evidence="3 4">
    <name type="scientific">Streptomyces evansiae</name>
    <dbReference type="NCBI Taxonomy" id="3075535"/>
    <lineage>
        <taxon>Bacteria</taxon>
        <taxon>Bacillati</taxon>
        <taxon>Actinomycetota</taxon>
        <taxon>Actinomycetes</taxon>
        <taxon>Kitasatosporales</taxon>
        <taxon>Streptomycetaceae</taxon>
        <taxon>Streptomyces</taxon>
    </lineage>
</organism>
<dbReference type="InterPro" id="IPR020084">
    <property type="entry name" value="NUDIX_hydrolase_CS"/>
</dbReference>
<proteinExistence type="predicted"/>